<proteinExistence type="predicted"/>
<evidence type="ECO:0000256" key="1">
    <source>
        <dbReference type="SAM" id="MobiDB-lite"/>
    </source>
</evidence>
<dbReference type="AlphaFoldDB" id="A0A8J5IG36"/>
<keyword evidence="3" id="KW-1185">Reference proteome</keyword>
<dbReference type="EMBL" id="JAENGY010001596">
    <property type="protein sequence ID" value="KAG6948187.1"/>
    <property type="molecule type" value="Genomic_DNA"/>
</dbReference>
<evidence type="ECO:0000313" key="2">
    <source>
        <dbReference type="EMBL" id="KAG6948187.1"/>
    </source>
</evidence>
<protein>
    <submittedName>
        <fullName evidence="2">Uncharacterized protein</fullName>
    </submittedName>
</protein>
<organism evidence="2 3">
    <name type="scientific">Phytophthora aleatoria</name>
    <dbReference type="NCBI Taxonomy" id="2496075"/>
    <lineage>
        <taxon>Eukaryota</taxon>
        <taxon>Sar</taxon>
        <taxon>Stramenopiles</taxon>
        <taxon>Oomycota</taxon>
        <taxon>Peronosporomycetes</taxon>
        <taxon>Peronosporales</taxon>
        <taxon>Peronosporaceae</taxon>
        <taxon>Phytophthora</taxon>
    </lineage>
</organism>
<feature type="region of interest" description="Disordered" evidence="1">
    <location>
        <begin position="32"/>
        <end position="57"/>
    </location>
</feature>
<dbReference type="Proteomes" id="UP000709295">
    <property type="component" value="Unassembled WGS sequence"/>
</dbReference>
<name>A0A8J5IG36_9STRA</name>
<comment type="caution">
    <text evidence="2">The sequence shown here is derived from an EMBL/GenBank/DDBJ whole genome shotgun (WGS) entry which is preliminary data.</text>
</comment>
<reference evidence="2" key="1">
    <citation type="submission" date="2021-01" db="EMBL/GenBank/DDBJ databases">
        <title>Phytophthora aleatoria, a newly-described species from Pinus radiata is distinct from Phytophthora cactorum isolates based on comparative genomics.</title>
        <authorList>
            <person name="Mcdougal R."/>
            <person name="Panda P."/>
            <person name="Williams N."/>
            <person name="Studholme D.J."/>
        </authorList>
    </citation>
    <scope>NUCLEOTIDE SEQUENCE</scope>
    <source>
        <strain evidence="2">NZFS 4037</strain>
    </source>
</reference>
<accession>A0A8J5IG36</accession>
<gene>
    <name evidence="2" type="ORF">JG688_00015206</name>
</gene>
<sequence length="57" mass="6480">MHGVVVPLFLNVSDLRDTLELPTYSLRLPFREPRDLGTLDPAQDMKDEDHGDTAEEN</sequence>
<evidence type="ECO:0000313" key="3">
    <source>
        <dbReference type="Proteomes" id="UP000709295"/>
    </source>
</evidence>